<reference evidence="2 3" key="1">
    <citation type="journal article" date="2012" name="BMC Genomics">
        <title>Sequencing the genome of Marssonina brunnea reveals fungus-poplar co-evolution.</title>
        <authorList>
            <person name="Zhu S."/>
            <person name="Cao Y.-Z."/>
            <person name="Jiang C."/>
            <person name="Tan B.-Y."/>
            <person name="Wang Z."/>
            <person name="Feng S."/>
            <person name="Zhang L."/>
            <person name="Su X.-H."/>
            <person name="Brejova B."/>
            <person name="Vinar T."/>
            <person name="Xu M."/>
            <person name="Wang M.-X."/>
            <person name="Zhang S.-G."/>
            <person name="Huang M.-R."/>
            <person name="Wu R."/>
            <person name="Zhou Y."/>
        </authorList>
    </citation>
    <scope>NUCLEOTIDE SEQUENCE [LARGE SCALE GENOMIC DNA]</scope>
    <source>
        <strain evidence="2 3">MB_m1</strain>
    </source>
</reference>
<dbReference type="KEGG" id="mbe:MBM_03732"/>
<dbReference type="Proteomes" id="UP000006753">
    <property type="component" value="Unassembled WGS sequence"/>
</dbReference>
<name>K1WJT6_MARBU</name>
<feature type="transmembrane region" description="Helical" evidence="1">
    <location>
        <begin position="44"/>
        <end position="66"/>
    </location>
</feature>
<keyword evidence="1" id="KW-0472">Membrane</keyword>
<evidence type="ECO:0000313" key="2">
    <source>
        <dbReference type="EMBL" id="EKD17960.1"/>
    </source>
</evidence>
<accession>K1WJT6</accession>
<organism evidence="2 3">
    <name type="scientific">Marssonina brunnea f. sp. multigermtubi (strain MB_m1)</name>
    <name type="common">Marssonina leaf spot fungus</name>
    <dbReference type="NCBI Taxonomy" id="1072389"/>
    <lineage>
        <taxon>Eukaryota</taxon>
        <taxon>Fungi</taxon>
        <taxon>Dikarya</taxon>
        <taxon>Ascomycota</taxon>
        <taxon>Pezizomycotina</taxon>
        <taxon>Leotiomycetes</taxon>
        <taxon>Helotiales</taxon>
        <taxon>Drepanopezizaceae</taxon>
        <taxon>Drepanopeziza</taxon>
    </lineage>
</organism>
<dbReference type="AlphaFoldDB" id="K1WJT6"/>
<dbReference type="HOGENOM" id="CLU_2027219_0_0_1"/>
<evidence type="ECO:0000256" key="1">
    <source>
        <dbReference type="SAM" id="Phobius"/>
    </source>
</evidence>
<keyword evidence="3" id="KW-1185">Reference proteome</keyword>
<sequence>MSDTGTYTQYRYRSTTFIIRNSASLFPAWPWFCEIHGQKQLQRIIFIFIIIVIFIFTSTFTSPVTVTVTVTLRFLPIGFLHDRFYPDLPSSHGSASDMNRDHHHRHPSSFPLFFPSTPAHAS</sequence>
<gene>
    <name evidence="2" type="ORF">MBM_03732</name>
</gene>
<proteinExistence type="predicted"/>
<evidence type="ECO:0000313" key="3">
    <source>
        <dbReference type="Proteomes" id="UP000006753"/>
    </source>
</evidence>
<dbReference type="InParanoid" id="K1WJT6"/>
<keyword evidence="1" id="KW-1133">Transmembrane helix</keyword>
<keyword evidence="1" id="KW-0812">Transmembrane</keyword>
<protein>
    <submittedName>
        <fullName evidence="2">Uncharacterized protein</fullName>
    </submittedName>
</protein>
<dbReference type="EMBL" id="JH921434">
    <property type="protein sequence ID" value="EKD17960.1"/>
    <property type="molecule type" value="Genomic_DNA"/>
</dbReference>